<evidence type="ECO:0000256" key="1">
    <source>
        <dbReference type="SAM" id="MobiDB-lite"/>
    </source>
</evidence>
<reference evidence="2 3" key="1">
    <citation type="journal article" date="2022" name="Front. Cell. Infect. Microbiol.">
        <title>The Genomes of Two Strains of Taenia crassiceps the Animal Model for the Study of Human Cysticercosis.</title>
        <authorList>
            <person name="Bobes R.J."/>
            <person name="Estrada K."/>
            <person name="Rios-Valencia D.G."/>
            <person name="Calderon-Gallegos A."/>
            <person name="de la Torre P."/>
            <person name="Carrero J.C."/>
            <person name="Sanchez-Flores A."/>
            <person name="Laclette J.P."/>
        </authorList>
    </citation>
    <scope>NUCLEOTIDE SEQUENCE [LARGE SCALE GENOMIC DNA]</scope>
    <source>
        <strain evidence="2">WFUcys</strain>
    </source>
</reference>
<sequence>MFNENTGKWTNDAANQRQKWELMSGAICLHNIPTEIEGSSDDMSWLSLADEREERGINSVKALFWSPLIPHVVGMRCITMKYRIDADFEISEKCSLSILRQQDGELLVRFFVLNLSSDSLPKPYYVWTLNENTDPLPKPYFVWTFEEDAGSWVNDAANWNQKWELMSGAICLHNVPLEPKKHSKNIPWLSLTSKKEEEAAKAKAPLWSPPVPQAVGMRCITMDYKINVASGDFQIYNLALLQQQDGILHTWTFDEDLADWTNDLTNWHHKWRVERHQLCLTAKSGSDAKNPSPWSSSTRKKLSNPSADVQARLWSIPIPSDVGIRCLSLSYFISGNVMGESINAKKSVQLSLLHHHDM</sequence>
<comment type="caution">
    <text evidence="2">The sequence shown here is derived from an EMBL/GenBank/DDBJ whole genome shotgun (WGS) entry which is preliminary data.</text>
</comment>
<gene>
    <name evidence="2" type="ORF">TcWFU_003280</name>
</gene>
<name>A0ABR4QG57_9CEST</name>
<feature type="region of interest" description="Disordered" evidence="1">
    <location>
        <begin position="283"/>
        <end position="303"/>
    </location>
</feature>
<dbReference type="EMBL" id="JAKROA010000003">
    <property type="protein sequence ID" value="KAL5108704.1"/>
    <property type="molecule type" value="Genomic_DNA"/>
</dbReference>
<keyword evidence="3" id="KW-1185">Reference proteome</keyword>
<protein>
    <submittedName>
        <fullName evidence="2">Uncharacterized protein</fullName>
    </submittedName>
</protein>
<proteinExistence type="predicted"/>
<organism evidence="2 3">
    <name type="scientific">Taenia crassiceps</name>
    <dbReference type="NCBI Taxonomy" id="6207"/>
    <lineage>
        <taxon>Eukaryota</taxon>
        <taxon>Metazoa</taxon>
        <taxon>Spiralia</taxon>
        <taxon>Lophotrochozoa</taxon>
        <taxon>Platyhelminthes</taxon>
        <taxon>Cestoda</taxon>
        <taxon>Eucestoda</taxon>
        <taxon>Cyclophyllidea</taxon>
        <taxon>Taeniidae</taxon>
        <taxon>Taenia</taxon>
    </lineage>
</organism>
<evidence type="ECO:0000313" key="2">
    <source>
        <dbReference type="EMBL" id="KAL5108704.1"/>
    </source>
</evidence>
<dbReference type="Proteomes" id="UP001651158">
    <property type="component" value="Unassembled WGS sequence"/>
</dbReference>
<accession>A0ABR4QG57</accession>
<evidence type="ECO:0000313" key="3">
    <source>
        <dbReference type="Proteomes" id="UP001651158"/>
    </source>
</evidence>